<sequence>MKLERLRGLREDSDMSQKELAEKLNISQRTLSHYETGKRDIPTEMLIKVADYFNVSVDYLLERTDKRYLKV</sequence>
<dbReference type="CDD" id="cd00093">
    <property type="entry name" value="HTH_XRE"/>
    <property type="match status" value="1"/>
</dbReference>
<evidence type="ECO:0000259" key="2">
    <source>
        <dbReference type="PROSITE" id="PS50943"/>
    </source>
</evidence>
<dbReference type="SMART" id="SM00530">
    <property type="entry name" value="HTH_XRE"/>
    <property type="match status" value="1"/>
</dbReference>
<dbReference type="Pfam" id="PF01381">
    <property type="entry name" value="HTH_3"/>
    <property type="match status" value="1"/>
</dbReference>
<dbReference type="PANTHER" id="PTHR46558:SF11">
    <property type="entry name" value="HTH-TYPE TRANSCRIPTIONAL REGULATOR XRE"/>
    <property type="match status" value="1"/>
</dbReference>
<accession>A0A9D1PAU2</accession>
<dbReference type="Gene3D" id="1.10.260.40">
    <property type="entry name" value="lambda repressor-like DNA-binding domains"/>
    <property type="match status" value="1"/>
</dbReference>
<feature type="domain" description="HTH cro/C1-type" evidence="2">
    <location>
        <begin position="6"/>
        <end position="60"/>
    </location>
</feature>
<organism evidence="3 4">
    <name type="scientific">Candidatus Blautia stercorigallinarum</name>
    <dbReference type="NCBI Taxonomy" id="2838501"/>
    <lineage>
        <taxon>Bacteria</taxon>
        <taxon>Bacillati</taxon>
        <taxon>Bacillota</taxon>
        <taxon>Clostridia</taxon>
        <taxon>Lachnospirales</taxon>
        <taxon>Lachnospiraceae</taxon>
        <taxon>Blautia</taxon>
    </lineage>
</organism>
<dbReference type="InterPro" id="IPR010982">
    <property type="entry name" value="Lambda_DNA-bd_dom_sf"/>
</dbReference>
<dbReference type="Proteomes" id="UP000886814">
    <property type="component" value="Unassembled WGS sequence"/>
</dbReference>
<dbReference type="AlphaFoldDB" id="A0A9D1PAU2"/>
<evidence type="ECO:0000256" key="1">
    <source>
        <dbReference type="ARBA" id="ARBA00023125"/>
    </source>
</evidence>
<name>A0A9D1PAU2_9FIRM</name>
<dbReference type="GO" id="GO:0003677">
    <property type="term" value="F:DNA binding"/>
    <property type="evidence" value="ECO:0007669"/>
    <property type="project" value="UniProtKB-KW"/>
</dbReference>
<dbReference type="PANTHER" id="PTHR46558">
    <property type="entry name" value="TRACRIPTIONAL REGULATORY PROTEIN-RELATED-RELATED"/>
    <property type="match status" value="1"/>
</dbReference>
<dbReference type="EMBL" id="DXIQ01000010">
    <property type="protein sequence ID" value="HIV37743.1"/>
    <property type="molecule type" value="Genomic_DNA"/>
</dbReference>
<dbReference type="SUPFAM" id="SSF47413">
    <property type="entry name" value="lambda repressor-like DNA-binding domains"/>
    <property type="match status" value="1"/>
</dbReference>
<proteinExistence type="predicted"/>
<evidence type="ECO:0000313" key="3">
    <source>
        <dbReference type="EMBL" id="HIV37743.1"/>
    </source>
</evidence>
<comment type="caution">
    <text evidence="3">The sequence shown here is derived from an EMBL/GenBank/DDBJ whole genome shotgun (WGS) entry which is preliminary data.</text>
</comment>
<gene>
    <name evidence="3" type="ORF">H9747_01890</name>
</gene>
<dbReference type="PROSITE" id="PS50943">
    <property type="entry name" value="HTH_CROC1"/>
    <property type="match status" value="1"/>
</dbReference>
<protein>
    <submittedName>
        <fullName evidence="3">Helix-turn-helix domain-containing protein</fullName>
    </submittedName>
</protein>
<evidence type="ECO:0000313" key="4">
    <source>
        <dbReference type="Proteomes" id="UP000886814"/>
    </source>
</evidence>
<dbReference type="InterPro" id="IPR001387">
    <property type="entry name" value="Cro/C1-type_HTH"/>
</dbReference>
<keyword evidence="1" id="KW-0238">DNA-binding</keyword>
<reference evidence="3" key="2">
    <citation type="submission" date="2021-04" db="EMBL/GenBank/DDBJ databases">
        <authorList>
            <person name="Gilroy R."/>
        </authorList>
    </citation>
    <scope>NUCLEOTIDE SEQUENCE</scope>
    <source>
        <strain evidence="3">CHK195-9823</strain>
    </source>
</reference>
<reference evidence="3" key="1">
    <citation type="journal article" date="2021" name="PeerJ">
        <title>Extensive microbial diversity within the chicken gut microbiome revealed by metagenomics and culture.</title>
        <authorList>
            <person name="Gilroy R."/>
            <person name="Ravi A."/>
            <person name="Getino M."/>
            <person name="Pursley I."/>
            <person name="Horton D.L."/>
            <person name="Alikhan N.F."/>
            <person name="Baker D."/>
            <person name="Gharbi K."/>
            <person name="Hall N."/>
            <person name="Watson M."/>
            <person name="Adriaenssens E.M."/>
            <person name="Foster-Nyarko E."/>
            <person name="Jarju S."/>
            <person name="Secka A."/>
            <person name="Antonio M."/>
            <person name="Oren A."/>
            <person name="Chaudhuri R.R."/>
            <person name="La Ragione R."/>
            <person name="Hildebrand F."/>
            <person name="Pallen M.J."/>
        </authorList>
    </citation>
    <scope>NUCLEOTIDE SEQUENCE</scope>
    <source>
        <strain evidence="3">CHK195-9823</strain>
    </source>
</reference>